<feature type="transmembrane region" description="Helical" evidence="5">
    <location>
        <begin position="953"/>
        <end position="971"/>
    </location>
</feature>
<feature type="transmembrane region" description="Helical" evidence="5">
    <location>
        <begin position="928"/>
        <end position="947"/>
    </location>
</feature>
<evidence type="ECO:0000256" key="4">
    <source>
        <dbReference type="ARBA" id="ARBA00022827"/>
    </source>
</evidence>
<comment type="cofactor">
    <cofactor evidence="1">
        <name>FAD</name>
        <dbReference type="ChEBI" id="CHEBI:57692"/>
    </cofactor>
</comment>
<evidence type="ECO:0000256" key="1">
    <source>
        <dbReference type="ARBA" id="ARBA00001974"/>
    </source>
</evidence>
<dbReference type="Pfam" id="PF00732">
    <property type="entry name" value="GMC_oxred_N"/>
    <property type="match status" value="1"/>
</dbReference>
<feature type="transmembrane region" description="Helical" evidence="5">
    <location>
        <begin position="1099"/>
        <end position="1121"/>
    </location>
</feature>
<feature type="domain" description="Glucose-methanol-choline oxidoreductase N-terminal" evidence="6">
    <location>
        <begin position="386"/>
        <end position="400"/>
    </location>
</feature>
<dbReference type="InterPro" id="IPR012132">
    <property type="entry name" value="GMC_OxRdtase"/>
</dbReference>
<gene>
    <name evidence="7" type="ORF">HB778_33195</name>
</gene>
<dbReference type="Gene3D" id="3.40.1090.10">
    <property type="entry name" value="Cytosolic phospholipase A2 catalytic domain"/>
    <property type="match status" value="1"/>
</dbReference>
<evidence type="ECO:0000256" key="2">
    <source>
        <dbReference type="ARBA" id="ARBA00010790"/>
    </source>
</evidence>
<dbReference type="Pfam" id="PF05199">
    <property type="entry name" value="GMC_oxred_C"/>
    <property type="match status" value="1"/>
</dbReference>
<sequence>MAMDLQQALEDARKPDSTPFDYIVIGSGAGGGPLAARLALSGRRVLVIEAGLDTAPAGSTKPQEVYAVPAYNGAATEDAATSWDFSVRHYENDAVQARDAKYNKAKDPSANGGSGKGGIFYPRAAALGGCTAHHAMIIIRPNDSDWDEIASYTGDDSWRSETMQGYFPKIEQCLYYNVYKGFLGRILGWLLWLIQVFATLINPRRQLDPNGHGSKGWQPTSFIDPIVIAGIARGDRTLLKLLFNVIWSALAGKDERSAFKRALAHLQIIQFLDPNVRADDIKTRARPTLLSIGTNGEQRYGLREWLLKVAQLHQDRLVLMTGTHAMRLIFDKPGKNRNGKASAPRAIGVEVARGQYLYKASKRHDPASGATIERYFAKREIIVSGGSFNSPQLLMLSGIGDVGKLKKLGIAGPRDSAGKPVAPVVNLPGVGLNLQDRYEVSIVSEMKQDFSTLKGASFKPGDPTDPLWVQWDKDKTGLYGTNGGALAMMMSSKVNTKPDNPDFFVFGAPAAFRGYYWNWSNELLRATKGAATEQRNLWTWVILKAYTNNNLGTVNLLSADPFDVPEINFNSFPKAGGNADLIALCEIVQRMREINGKITGMKAEIQPGTAIANNPKKLEQWVQDEAWGHHACGTCRMGADPWRENVVALRDKNAVLDSRFQVHGVAGLRVVDASVFKKIPGYFIVTPVFMIAEKAADTILADYPAYPSEIEQLEAAAIYTRREIAGEKTAVGLVQTKLPQDCIGLALSGGGIRSATYGLGVLQALAATPMLPILRKVDFLATVSGGGYIGGFLGRLYTRIPDDVPKKAERVEAVLGDTNAPEIWWLRRHADYLVSAGRSDLETNVAVIARNLAAELFCVAALVLGLLGALRWISDHFSIFAATGWAIHGIAVSPYWLVSAAVLALAVLPAAGGYWLTSNMPTKQPYPVFALLLWATLLCCAIASIGVTGTGNWGLIAIGVLLLAWLWQDAVRWLDQPGDLHDDAEEREAEALRQAAAAKAAASQAATAQAAVAPTAAAQTAAAQAAAAQAAAALVATAQAAIAQAAADLRKEETRQRGLAALYRNRLARVLGSSLLLFAASLVFVILDTLAHYIGKSSGAPSMGVLLVIAPLVPFLRKIVIALAPSKVEQAAERLGVAPSRLFIPLLAFSLAGLLFLALDVVAHASFEDRYGGPVFGVWLTAAALLTSVALGRAINFVNLSSLQQQLAQKLTRAFLGASNDARVHPQGTASPVPVQVSDDNDDTPLSGYHPEAKGGPLHLISVCVNQTVDHISGRQLRQNKSLPMCLGPGGISVGRQYHAIWETETAGLPDNKINVRALPVAPDPHKFHVLATSDGDTATVEQLSLGHWMGISAASLSTGAGRTGSLPMSLLFGLFNVRLGYWWNSGINAGKRPGRYPPNLWRRIKGLPAAIFAVQTILFNEWRGYFEGPSARRWYLSDGGHFDNTSLYELIRRRLPFIIAVDGGQDQNYQLDDLAVLMRQVRLDFGAELNWLDPSPAAPGASAWVGLDARPPP</sequence>
<feature type="transmembrane region" description="Helical" evidence="5">
    <location>
        <begin position="1175"/>
        <end position="1195"/>
    </location>
</feature>
<dbReference type="PANTHER" id="PTHR11552">
    <property type="entry name" value="GLUCOSE-METHANOL-CHOLINE GMC OXIDOREDUCTASE"/>
    <property type="match status" value="1"/>
</dbReference>
<dbReference type="InterPro" id="IPR036188">
    <property type="entry name" value="FAD/NAD-bd_sf"/>
</dbReference>
<keyword evidence="4" id="KW-0274">FAD</keyword>
<keyword evidence="3" id="KW-0285">Flavoprotein</keyword>
<feature type="transmembrane region" description="Helical" evidence="5">
    <location>
        <begin position="1067"/>
        <end position="1087"/>
    </location>
</feature>
<evidence type="ECO:0000313" key="7">
    <source>
        <dbReference type="EMBL" id="QND60809.1"/>
    </source>
</evidence>
<dbReference type="GO" id="GO:0016614">
    <property type="term" value="F:oxidoreductase activity, acting on CH-OH group of donors"/>
    <property type="evidence" value="ECO:0007669"/>
    <property type="project" value="InterPro"/>
</dbReference>
<dbReference type="Gene3D" id="3.50.50.60">
    <property type="entry name" value="FAD/NAD(P)-binding domain"/>
    <property type="match status" value="2"/>
</dbReference>
<evidence type="ECO:0000313" key="8">
    <source>
        <dbReference type="Proteomes" id="UP000515465"/>
    </source>
</evidence>
<organism evidence="7 8">
    <name type="scientific">Mesorhizobium huakuii</name>
    <dbReference type="NCBI Taxonomy" id="28104"/>
    <lineage>
        <taxon>Bacteria</taxon>
        <taxon>Pseudomonadati</taxon>
        <taxon>Pseudomonadota</taxon>
        <taxon>Alphaproteobacteria</taxon>
        <taxon>Hyphomicrobiales</taxon>
        <taxon>Phyllobacteriaceae</taxon>
        <taxon>Mesorhizobium</taxon>
    </lineage>
</organism>
<dbReference type="PANTHER" id="PTHR11552:SF147">
    <property type="entry name" value="CHOLINE DEHYDROGENASE, MITOCHONDRIAL"/>
    <property type="match status" value="1"/>
</dbReference>
<dbReference type="EMBL" id="CP050296">
    <property type="protein sequence ID" value="QND60809.1"/>
    <property type="molecule type" value="Genomic_DNA"/>
</dbReference>
<feature type="transmembrane region" description="Helical" evidence="5">
    <location>
        <begin position="1142"/>
        <end position="1163"/>
    </location>
</feature>
<feature type="transmembrane region" description="Helical" evidence="5">
    <location>
        <begin position="852"/>
        <end position="874"/>
    </location>
</feature>
<accession>A0A7G6T227</accession>
<dbReference type="InterPro" id="IPR016035">
    <property type="entry name" value="Acyl_Trfase/lysoPLipase"/>
</dbReference>
<dbReference type="SUPFAM" id="SSF51905">
    <property type="entry name" value="FAD/NAD(P)-binding domain"/>
    <property type="match status" value="1"/>
</dbReference>
<dbReference type="SUPFAM" id="SSF52151">
    <property type="entry name" value="FabD/lysophospholipase-like"/>
    <property type="match status" value="2"/>
</dbReference>
<evidence type="ECO:0000259" key="6">
    <source>
        <dbReference type="PROSITE" id="PS00624"/>
    </source>
</evidence>
<dbReference type="GO" id="GO:0050660">
    <property type="term" value="F:flavin adenine dinucleotide binding"/>
    <property type="evidence" value="ECO:0007669"/>
    <property type="project" value="InterPro"/>
</dbReference>
<comment type="similarity">
    <text evidence="2">Belongs to the GMC oxidoreductase family.</text>
</comment>
<dbReference type="InterPro" id="IPR000172">
    <property type="entry name" value="GMC_OxRdtase_N"/>
</dbReference>
<evidence type="ECO:0000256" key="3">
    <source>
        <dbReference type="ARBA" id="ARBA00022630"/>
    </source>
</evidence>
<dbReference type="Gene3D" id="3.30.560.10">
    <property type="entry name" value="Glucose Oxidase, domain 3"/>
    <property type="match status" value="1"/>
</dbReference>
<feature type="transmembrane region" description="Helical" evidence="5">
    <location>
        <begin position="894"/>
        <end position="916"/>
    </location>
</feature>
<dbReference type="Proteomes" id="UP000515465">
    <property type="component" value="Chromosome"/>
</dbReference>
<name>A0A7G6T227_9HYPH</name>
<dbReference type="PROSITE" id="PS00624">
    <property type="entry name" value="GMC_OXRED_2"/>
    <property type="match status" value="1"/>
</dbReference>
<keyword evidence="5" id="KW-0472">Membrane</keyword>
<keyword evidence="5" id="KW-0812">Transmembrane</keyword>
<proteinExistence type="inferred from homology"/>
<dbReference type="RefSeq" id="WP_183459993.1">
    <property type="nucleotide sequence ID" value="NZ_CP050296.1"/>
</dbReference>
<reference evidence="8" key="1">
    <citation type="journal article" date="2020" name="Mol. Plant Microbe">
        <title>Rhizobial microsymbionts of the narrowly endemic Oxytropis species growing in Kamchatka are characterized by significant genetic diversity and possess a set of genes that are associated with T3SS and T6SS secretion systems and can affect the development of symbiosis.</title>
        <authorList>
            <person name="Safronova V."/>
            <person name="Guro P."/>
            <person name="Sazanova A."/>
            <person name="Kuznetsova I."/>
            <person name="Belimov A."/>
            <person name="Yakubov V."/>
            <person name="Chirak E."/>
            <person name="Afonin A."/>
            <person name="Gogolev Y."/>
            <person name="Andronov E."/>
            <person name="Tikhonovich I."/>
        </authorList>
    </citation>
    <scope>NUCLEOTIDE SEQUENCE [LARGE SCALE GENOMIC DNA]</scope>
    <source>
        <strain evidence="8">583</strain>
    </source>
</reference>
<keyword evidence="5" id="KW-1133">Transmembrane helix</keyword>
<dbReference type="SUPFAM" id="SSF54373">
    <property type="entry name" value="FAD-linked reductases, C-terminal domain"/>
    <property type="match status" value="1"/>
</dbReference>
<evidence type="ECO:0000256" key="5">
    <source>
        <dbReference type="SAM" id="Phobius"/>
    </source>
</evidence>
<dbReference type="InterPro" id="IPR007867">
    <property type="entry name" value="GMC_OxRtase_C"/>
</dbReference>
<protein>
    <submittedName>
        <fullName evidence="7">GMC family oxidoreductase</fullName>
    </submittedName>
</protein>